<sequence>MMMRSDVPALMPLVPHPANASGDYRVDVGLGFGDDGRWQLTYAVAGAIGELVLPMSKGGGGGRNGGGATPLRRDGLWQASCFELFVRTGARGYHEWNFAPHGDFALYAFDDYRTPVTPPPPTVPPVIIADAPDPDRSFTCRVSVDVAPFAGDGVLSVGISAVMERADGGRDYWALAHPPGPPDFHAPACFAATILPPA</sequence>
<keyword evidence="2" id="KW-1185">Reference proteome</keyword>
<dbReference type="CDD" id="cd09627">
    <property type="entry name" value="DOMON_murB_like"/>
    <property type="match status" value="1"/>
</dbReference>
<protein>
    <submittedName>
        <fullName evidence="1">DOMON-like domain-containing protein</fullName>
    </submittedName>
</protein>
<dbReference type="EMBL" id="JAVRHS010000001">
    <property type="protein sequence ID" value="MDT0574962.1"/>
    <property type="molecule type" value="Genomic_DNA"/>
</dbReference>
<evidence type="ECO:0000313" key="2">
    <source>
        <dbReference type="Proteomes" id="UP001259803"/>
    </source>
</evidence>
<evidence type="ECO:0000313" key="1">
    <source>
        <dbReference type="EMBL" id="MDT0574962.1"/>
    </source>
</evidence>
<dbReference type="RefSeq" id="WP_311339518.1">
    <property type="nucleotide sequence ID" value="NZ_JAVRHS010000001.1"/>
</dbReference>
<accession>A0ABU2ZED7</accession>
<dbReference type="Gene3D" id="2.60.40.1190">
    <property type="match status" value="1"/>
</dbReference>
<comment type="caution">
    <text evidence="1">The sequence shown here is derived from an EMBL/GenBank/DDBJ whole genome shotgun (WGS) entry which is preliminary data.</text>
</comment>
<proteinExistence type="predicted"/>
<reference evidence="1 2" key="1">
    <citation type="submission" date="2023-09" db="EMBL/GenBank/DDBJ databases">
        <authorList>
            <person name="Rey-Velasco X."/>
        </authorList>
    </citation>
    <scope>NUCLEOTIDE SEQUENCE [LARGE SCALE GENOMIC DNA]</scope>
    <source>
        <strain evidence="1 2">F390</strain>
    </source>
</reference>
<name>A0ABU2ZED7_9SPHN</name>
<dbReference type="Proteomes" id="UP001259803">
    <property type="component" value="Unassembled WGS sequence"/>
</dbReference>
<gene>
    <name evidence="1" type="ORF">RM533_02045</name>
</gene>
<organism evidence="1 2">
    <name type="scientific">Croceicoccus esteveae</name>
    <dbReference type="NCBI Taxonomy" id="3075597"/>
    <lineage>
        <taxon>Bacteria</taxon>
        <taxon>Pseudomonadati</taxon>
        <taxon>Pseudomonadota</taxon>
        <taxon>Alphaproteobacteria</taxon>
        <taxon>Sphingomonadales</taxon>
        <taxon>Erythrobacteraceae</taxon>
        <taxon>Croceicoccus</taxon>
    </lineage>
</organism>